<dbReference type="InterPro" id="IPR050832">
    <property type="entry name" value="Bact_Acetyltransf"/>
</dbReference>
<dbReference type="InterPro" id="IPR000182">
    <property type="entry name" value="GNAT_dom"/>
</dbReference>
<evidence type="ECO:0000313" key="4">
    <source>
        <dbReference type="EMBL" id="MBY9076658.1"/>
    </source>
</evidence>
<feature type="domain" description="N-acetyltransferase" evidence="3">
    <location>
        <begin position="1"/>
        <end position="157"/>
    </location>
</feature>
<evidence type="ECO:0000259" key="3">
    <source>
        <dbReference type="PROSITE" id="PS51186"/>
    </source>
</evidence>
<dbReference type="PANTHER" id="PTHR43877">
    <property type="entry name" value="AMINOALKYLPHOSPHONATE N-ACETYLTRANSFERASE-RELATED-RELATED"/>
    <property type="match status" value="1"/>
</dbReference>
<name>A0ABS7RRG1_9ACTN</name>
<evidence type="ECO:0000313" key="5">
    <source>
        <dbReference type="Proteomes" id="UP000754710"/>
    </source>
</evidence>
<accession>A0ABS7RRG1</accession>
<dbReference type="Pfam" id="PF00583">
    <property type="entry name" value="Acetyltransf_1"/>
    <property type="match status" value="1"/>
</dbReference>
<comment type="caution">
    <text evidence="4">The sequence shown here is derived from an EMBL/GenBank/DDBJ whole genome shotgun (WGS) entry which is preliminary data.</text>
</comment>
<dbReference type="Proteomes" id="UP000754710">
    <property type="component" value="Unassembled WGS sequence"/>
</dbReference>
<dbReference type="EMBL" id="JAIEZQ010000003">
    <property type="protein sequence ID" value="MBY9076658.1"/>
    <property type="molecule type" value="Genomic_DNA"/>
</dbReference>
<evidence type="ECO:0000256" key="2">
    <source>
        <dbReference type="ARBA" id="ARBA00023315"/>
    </source>
</evidence>
<gene>
    <name evidence="4" type="ORF">K1X13_17640</name>
</gene>
<dbReference type="Gene3D" id="3.40.630.30">
    <property type="match status" value="1"/>
</dbReference>
<dbReference type="SUPFAM" id="SSF55729">
    <property type="entry name" value="Acyl-CoA N-acyltransferases (Nat)"/>
    <property type="match status" value="1"/>
</dbReference>
<keyword evidence="2" id="KW-0012">Acyltransferase</keyword>
<proteinExistence type="predicted"/>
<evidence type="ECO:0000256" key="1">
    <source>
        <dbReference type="ARBA" id="ARBA00022679"/>
    </source>
</evidence>
<protein>
    <submittedName>
        <fullName evidence="4">GNAT family N-acetyltransferase</fullName>
    </submittedName>
</protein>
<organism evidence="4 5">
    <name type="scientific">Nocardioides jiangsuensis</name>
    <dbReference type="NCBI Taxonomy" id="2866161"/>
    <lineage>
        <taxon>Bacteria</taxon>
        <taxon>Bacillati</taxon>
        <taxon>Actinomycetota</taxon>
        <taxon>Actinomycetes</taxon>
        <taxon>Propionibacteriales</taxon>
        <taxon>Nocardioidaceae</taxon>
        <taxon>Nocardioides</taxon>
    </lineage>
</organism>
<reference evidence="4 5" key="1">
    <citation type="submission" date="2021-08" db="EMBL/GenBank/DDBJ databases">
        <title>Nocardioides bacterium WL0053 sp. nov., isolated from the sediment.</title>
        <authorList>
            <person name="Wang L."/>
            <person name="Zhang D."/>
            <person name="Zhang A."/>
        </authorList>
    </citation>
    <scope>NUCLEOTIDE SEQUENCE [LARGE SCALE GENOMIC DNA]</scope>
    <source>
        <strain evidence="4 5">WL0053</strain>
    </source>
</reference>
<dbReference type="PROSITE" id="PS51186">
    <property type="entry name" value="GNAT"/>
    <property type="match status" value="1"/>
</dbReference>
<sequence length="157" mass="17181">MVETLTGSASSNGLADAAQLLHDFNVEYHEPAPPPDELASRLAELIVGDHVTVLLTRAHETGAPTGVAVMRVQPSVWSRAQEAYLAELYVVPSRRGQGYGRELITATLRVARERGADYAFLVTSEDDRPAQRLYEAAGFRRTEGEGGPLMLAYEREL</sequence>
<dbReference type="RefSeq" id="WP_221026451.1">
    <property type="nucleotide sequence ID" value="NZ_JAIEZQ010000003.1"/>
</dbReference>
<dbReference type="CDD" id="cd04301">
    <property type="entry name" value="NAT_SF"/>
    <property type="match status" value="1"/>
</dbReference>
<keyword evidence="1" id="KW-0808">Transferase</keyword>
<keyword evidence="5" id="KW-1185">Reference proteome</keyword>
<dbReference type="InterPro" id="IPR016181">
    <property type="entry name" value="Acyl_CoA_acyltransferase"/>
</dbReference>